<dbReference type="KEGG" id="tbg:TbgDal_II220"/>
<sequence>MRSLTFFFFKMGKKPNYSLQFQYFCFPLSARWDAMPKTCGSKVSRRGFWLGMRLEEVREPDLVRKDSHGIALNTAPSPTIEPPFTTCFFLFLHGCQGPCSA</sequence>
<name>C9ZIY6_TRYB9</name>
<proteinExistence type="predicted"/>
<gene>
    <name evidence="1" type="ORF">TbgDal_II220</name>
</gene>
<evidence type="ECO:0000313" key="2">
    <source>
        <dbReference type="Proteomes" id="UP000002316"/>
    </source>
</evidence>
<evidence type="ECO:0000313" key="1">
    <source>
        <dbReference type="EMBL" id="CBH09314.1"/>
    </source>
</evidence>
<dbReference type="Proteomes" id="UP000002316">
    <property type="component" value="Chromosome 2"/>
</dbReference>
<reference evidence="2" key="1">
    <citation type="journal article" date="2010" name="PLoS Negl. Trop. Dis.">
        <title>The genome sequence of Trypanosoma brucei gambiense, causative agent of chronic human african trypanosomiasis.</title>
        <authorList>
            <person name="Jackson A.P."/>
            <person name="Sanders M."/>
            <person name="Berry A."/>
            <person name="McQuillan J."/>
            <person name="Aslett M.A."/>
            <person name="Quail M.A."/>
            <person name="Chukualim B."/>
            <person name="Capewell P."/>
            <person name="MacLeod A."/>
            <person name="Melville S.E."/>
            <person name="Gibson W."/>
            <person name="Barry J.D."/>
            <person name="Berriman M."/>
            <person name="Hertz-Fowler C."/>
        </authorList>
    </citation>
    <scope>NUCLEOTIDE SEQUENCE [LARGE SCALE GENOMIC DNA]</scope>
    <source>
        <strain evidence="2">MHOM/CI/86/DAL972</strain>
    </source>
</reference>
<dbReference type="AlphaFoldDB" id="C9ZIY6"/>
<protein>
    <submittedName>
        <fullName evidence="1">Uncharacterized protein</fullName>
    </submittedName>
</protein>
<accession>C9ZIY6</accession>
<organism evidence="1 2">
    <name type="scientific">Trypanosoma brucei gambiense (strain MHOM/CI/86/DAL972)</name>
    <dbReference type="NCBI Taxonomy" id="679716"/>
    <lineage>
        <taxon>Eukaryota</taxon>
        <taxon>Discoba</taxon>
        <taxon>Euglenozoa</taxon>
        <taxon>Kinetoplastea</taxon>
        <taxon>Metakinetoplastina</taxon>
        <taxon>Trypanosomatida</taxon>
        <taxon>Trypanosomatidae</taxon>
        <taxon>Trypanosoma</taxon>
    </lineage>
</organism>
<dbReference type="EMBL" id="FN554965">
    <property type="protein sequence ID" value="CBH09314.1"/>
    <property type="molecule type" value="Genomic_DNA"/>
</dbReference>
<dbReference type="GeneID" id="23858616"/>
<dbReference type="RefSeq" id="XP_011771622.1">
    <property type="nucleotide sequence ID" value="XM_011773320.1"/>
</dbReference>